<name>A0A942YFC6_9BACI</name>
<gene>
    <name evidence="1" type="ORF">KHA97_00205</name>
</gene>
<protein>
    <submittedName>
        <fullName evidence="1">Uncharacterized protein</fullName>
    </submittedName>
</protein>
<evidence type="ECO:0000313" key="1">
    <source>
        <dbReference type="EMBL" id="MBS4193489.1"/>
    </source>
</evidence>
<dbReference type="EMBL" id="JAGYPG010000001">
    <property type="protein sequence ID" value="MBS4193489.1"/>
    <property type="molecule type" value="Genomic_DNA"/>
</dbReference>
<organism evidence="1 2">
    <name type="scientific">Lederbergia citri</name>
    <dbReference type="NCBI Taxonomy" id="2833580"/>
    <lineage>
        <taxon>Bacteria</taxon>
        <taxon>Bacillati</taxon>
        <taxon>Bacillota</taxon>
        <taxon>Bacilli</taxon>
        <taxon>Bacillales</taxon>
        <taxon>Bacillaceae</taxon>
        <taxon>Lederbergia</taxon>
    </lineage>
</organism>
<dbReference type="AlphaFoldDB" id="A0A942YFC6"/>
<keyword evidence="2" id="KW-1185">Reference proteome</keyword>
<sequence>MYCVYAEKAIFLHSESHVRQFKEDRDGSQSPMFRDNRAIVEIDDTERYKVRTIADEVVFIGQGYDDAIKRIKYAEPTASIEILKDGTRYTSAQFKQKTAPTVFLVAYSINTSNGVLSVGMDGKKGRLHLGSWQFIGHESEVAREIREVVEEMGEPGNTAIRYAWRDIKELDDLKGGNIDAGQLDFTAVRSRASSLKRRVLYETDTNETEAKEQAQAK</sequence>
<reference evidence="1 2" key="1">
    <citation type="submission" date="2021-05" db="EMBL/GenBank/DDBJ databases">
        <title>Novel Bacillus species.</title>
        <authorList>
            <person name="Liu G."/>
        </authorList>
    </citation>
    <scope>NUCLEOTIDE SEQUENCE [LARGE SCALE GENOMIC DNA]</scope>
    <source>
        <strain evidence="2">FJAT-49780</strain>
    </source>
</reference>
<dbReference type="Proteomes" id="UP000681414">
    <property type="component" value="Unassembled WGS sequence"/>
</dbReference>
<proteinExistence type="predicted"/>
<accession>A0A942YFC6</accession>
<evidence type="ECO:0000313" key="2">
    <source>
        <dbReference type="Proteomes" id="UP000681414"/>
    </source>
</evidence>
<dbReference type="RefSeq" id="WP_213122792.1">
    <property type="nucleotide sequence ID" value="NZ_JAGYPG010000001.1"/>
</dbReference>
<comment type="caution">
    <text evidence="1">The sequence shown here is derived from an EMBL/GenBank/DDBJ whole genome shotgun (WGS) entry which is preliminary data.</text>
</comment>